<dbReference type="EMBL" id="CADIKM010000005">
    <property type="protein sequence ID" value="CAB3783290.1"/>
    <property type="molecule type" value="Genomic_DNA"/>
</dbReference>
<dbReference type="Gene3D" id="1.10.238.160">
    <property type="match status" value="1"/>
</dbReference>
<proteinExistence type="predicted"/>
<evidence type="ECO:0000313" key="3">
    <source>
        <dbReference type="Proteomes" id="UP000494115"/>
    </source>
</evidence>
<dbReference type="Pfam" id="PF05930">
    <property type="entry name" value="Phage_AlpA"/>
    <property type="match status" value="1"/>
</dbReference>
<reference evidence="2 3" key="1">
    <citation type="submission" date="2020-04" db="EMBL/GenBank/DDBJ databases">
        <authorList>
            <person name="De Canck E."/>
        </authorList>
    </citation>
    <scope>NUCLEOTIDE SEQUENCE [LARGE SCALE GENOMIC DNA]</scope>
    <source>
        <strain evidence="2 3">LMG 28138</strain>
    </source>
</reference>
<keyword evidence="3" id="KW-1185">Reference proteome</keyword>
<sequence>MSENPIFSAFFEDFKPARQRERAALTIYRALEARNEAAMQDVGGGSASTQAAPRAPRRAPVRKPAKSGDEDGDGDGPARRRVQPLFYDLNDVADALSLSTRGVQRLVQEGNFPKPRALSTRRIAWLVRDVEAWAESREVADMLPPANAGQRRAA</sequence>
<feature type="compositionally biased region" description="Basic residues" evidence="1">
    <location>
        <begin position="55"/>
        <end position="65"/>
    </location>
</feature>
<dbReference type="RefSeq" id="WP_246257135.1">
    <property type="nucleotide sequence ID" value="NZ_CADIKM010000005.1"/>
</dbReference>
<gene>
    <name evidence="2" type="ORF">LMG28138_01610</name>
</gene>
<feature type="region of interest" description="Disordered" evidence="1">
    <location>
        <begin position="39"/>
        <end position="82"/>
    </location>
</feature>
<dbReference type="InterPro" id="IPR010260">
    <property type="entry name" value="AlpA"/>
</dbReference>
<evidence type="ECO:0000256" key="1">
    <source>
        <dbReference type="SAM" id="MobiDB-lite"/>
    </source>
</evidence>
<dbReference type="Proteomes" id="UP000494115">
    <property type="component" value="Unassembled WGS sequence"/>
</dbReference>
<dbReference type="AlphaFoldDB" id="A0A6S7B946"/>
<organism evidence="2 3">
    <name type="scientific">Pararobbsia alpina</name>
    <dbReference type="NCBI Taxonomy" id="621374"/>
    <lineage>
        <taxon>Bacteria</taxon>
        <taxon>Pseudomonadati</taxon>
        <taxon>Pseudomonadota</taxon>
        <taxon>Betaproteobacteria</taxon>
        <taxon>Burkholderiales</taxon>
        <taxon>Burkholderiaceae</taxon>
        <taxon>Pararobbsia</taxon>
    </lineage>
</organism>
<name>A0A6S7B946_9BURK</name>
<protein>
    <submittedName>
        <fullName evidence="2">Uncharacterized protein</fullName>
    </submittedName>
</protein>
<evidence type="ECO:0000313" key="2">
    <source>
        <dbReference type="EMBL" id="CAB3783290.1"/>
    </source>
</evidence>
<accession>A0A6S7B946</accession>